<evidence type="ECO:0000256" key="2">
    <source>
        <dbReference type="ARBA" id="ARBA00023043"/>
    </source>
</evidence>
<feature type="repeat" description="ANK" evidence="3">
    <location>
        <begin position="1"/>
        <end position="30"/>
    </location>
</feature>
<proteinExistence type="predicted"/>
<feature type="non-terminal residue" evidence="4">
    <location>
        <position position="1"/>
    </location>
</feature>
<dbReference type="Pfam" id="PF12796">
    <property type="entry name" value="Ank_2"/>
    <property type="match status" value="1"/>
</dbReference>
<dbReference type="InterPro" id="IPR002110">
    <property type="entry name" value="Ankyrin_rpt"/>
</dbReference>
<name>A0A317SUX3_9PEZI</name>
<dbReference type="InterPro" id="IPR036770">
    <property type="entry name" value="Ankyrin_rpt-contain_sf"/>
</dbReference>
<organism evidence="4 5">
    <name type="scientific">Tuber magnatum</name>
    <name type="common">white Piedmont truffle</name>
    <dbReference type="NCBI Taxonomy" id="42249"/>
    <lineage>
        <taxon>Eukaryota</taxon>
        <taxon>Fungi</taxon>
        <taxon>Dikarya</taxon>
        <taxon>Ascomycota</taxon>
        <taxon>Pezizomycotina</taxon>
        <taxon>Pezizomycetes</taxon>
        <taxon>Pezizales</taxon>
        <taxon>Tuberaceae</taxon>
        <taxon>Tuber</taxon>
    </lineage>
</organism>
<feature type="non-terminal residue" evidence="4">
    <location>
        <position position="71"/>
    </location>
</feature>
<dbReference type="PROSITE" id="PS50088">
    <property type="entry name" value="ANK_REPEAT"/>
    <property type="match status" value="2"/>
</dbReference>
<evidence type="ECO:0000256" key="3">
    <source>
        <dbReference type="PROSITE-ProRule" id="PRU00023"/>
    </source>
</evidence>
<comment type="caution">
    <text evidence="4">The sequence shown here is derived from an EMBL/GenBank/DDBJ whole genome shotgun (WGS) entry which is preliminary data.</text>
</comment>
<dbReference type="EMBL" id="PYWC01000016">
    <property type="protein sequence ID" value="PWW78198.1"/>
    <property type="molecule type" value="Genomic_DNA"/>
</dbReference>
<evidence type="ECO:0000313" key="5">
    <source>
        <dbReference type="Proteomes" id="UP000246991"/>
    </source>
</evidence>
<sequence>TLLHCAARSGYLEVVKGLVNLGMDVNAINRLGETPLLAASRAGHYEISRFLMEAGARADKTSIFGEGPIHF</sequence>
<keyword evidence="2 3" id="KW-0040">ANK repeat</keyword>
<dbReference type="AlphaFoldDB" id="A0A317SUX3"/>
<dbReference type="PANTHER" id="PTHR24171">
    <property type="entry name" value="ANKYRIN REPEAT DOMAIN-CONTAINING PROTEIN 39-RELATED"/>
    <property type="match status" value="1"/>
</dbReference>
<feature type="repeat" description="ANK" evidence="3">
    <location>
        <begin position="31"/>
        <end position="63"/>
    </location>
</feature>
<evidence type="ECO:0000313" key="4">
    <source>
        <dbReference type="EMBL" id="PWW78198.1"/>
    </source>
</evidence>
<dbReference type="PROSITE" id="PS50297">
    <property type="entry name" value="ANK_REP_REGION"/>
    <property type="match status" value="2"/>
</dbReference>
<dbReference type="OrthoDB" id="20872at2759"/>
<accession>A0A317SUX3</accession>
<keyword evidence="1" id="KW-0677">Repeat</keyword>
<reference evidence="4 5" key="1">
    <citation type="submission" date="2018-03" db="EMBL/GenBank/DDBJ databases">
        <title>Genomes of Pezizomycetes fungi and the evolution of truffles.</title>
        <authorList>
            <person name="Murat C."/>
            <person name="Payen T."/>
            <person name="Noel B."/>
            <person name="Kuo A."/>
            <person name="Martin F.M."/>
        </authorList>
    </citation>
    <scope>NUCLEOTIDE SEQUENCE [LARGE SCALE GENOMIC DNA]</scope>
    <source>
        <strain evidence="4">091103-1</strain>
    </source>
</reference>
<dbReference type="Proteomes" id="UP000246991">
    <property type="component" value="Unassembled WGS sequence"/>
</dbReference>
<dbReference type="STRING" id="42249.A0A317SUX3"/>
<dbReference type="Gene3D" id="1.25.40.20">
    <property type="entry name" value="Ankyrin repeat-containing domain"/>
    <property type="match status" value="1"/>
</dbReference>
<protein>
    <submittedName>
        <fullName evidence="4">Ankyrin</fullName>
    </submittedName>
</protein>
<dbReference type="SUPFAM" id="SSF48403">
    <property type="entry name" value="Ankyrin repeat"/>
    <property type="match status" value="1"/>
</dbReference>
<keyword evidence="5" id="KW-1185">Reference proteome</keyword>
<dbReference type="SMART" id="SM00248">
    <property type="entry name" value="ANK"/>
    <property type="match status" value="2"/>
</dbReference>
<gene>
    <name evidence="4" type="ORF">C7212DRAFT_51239</name>
</gene>
<evidence type="ECO:0000256" key="1">
    <source>
        <dbReference type="ARBA" id="ARBA00022737"/>
    </source>
</evidence>